<comment type="catalytic activity">
    <reaction evidence="8 9">
        <text>UTP + L-glutamine + ATP + H2O = CTP + L-glutamate + ADP + phosphate + 2 H(+)</text>
        <dbReference type="Rhea" id="RHEA:26426"/>
        <dbReference type="ChEBI" id="CHEBI:15377"/>
        <dbReference type="ChEBI" id="CHEBI:15378"/>
        <dbReference type="ChEBI" id="CHEBI:29985"/>
        <dbReference type="ChEBI" id="CHEBI:30616"/>
        <dbReference type="ChEBI" id="CHEBI:37563"/>
        <dbReference type="ChEBI" id="CHEBI:43474"/>
        <dbReference type="ChEBI" id="CHEBI:46398"/>
        <dbReference type="ChEBI" id="CHEBI:58359"/>
        <dbReference type="ChEBI" id="CHEBI:456216"/>
        <dbReference type="EC" id="6.3.4.2"/>
    </reaction>
</comment>
<dbReference type="CDD" id="cd03113">
    <property type="entry name" value="CTPS_N"/>
    <property type="match status" value="1"/>
</dbReference>
<dbReference type="AlphaFoldDB" id="A0A2K1QK11"/>
<comment type="pathway">
    <text evidence="1 9">Pyrimidine metabolism; CTP biosynthesis via de novo pathway; CTP from UDP: step 2/2.</text>
</comment>
<dbReference type="InParanoid" id="A0A2K1QK11"/>
<dbReference type="InterPro" id="IPR033828">
    <property type="entry name" value="GATase1_CTP_Synthase"/>
</dbReference>
<evidence type="ECO:0000256" key="9">
    <source>
        <dbReference type="RuleBase" id="RU810713"/>
    </source>
</evidence>
<evidence type="ECO:0000256" key="1">
    <source>
        <dbReference type="ARBA" id="ARBA00005171"/>
    </source>
</evidence>
<feature type="domain" description="CTP synthase N-terminal" evidence="11">
    <location>
        <begin position="2"/>
        <end position="289"/>
    </location>
</feature>
<dbReference type="InterPro" id="IPR017456">
    <property type="entry name" value="CTP_synthase_N"/>
</dbReference>
<dbReference type="FunCoup" id="A0A2K1QK11">
    <property type="interactions" value="877"/>
</dbReference>
<dbReference type="STRING" id="2082308.A0A2K1QK11"/>
<dbReference type="GO" id="GO:0005524">
    <property type="term" value="F:ATP binding"/>
    <property type="evidence" value="ECO:0007669"/>
    <property type="project" value="UniProtKB-KW"/>
</dbReference>
<dbReference type="InterPro" id="IPR017926">
    <property type="entry name" value="GATASE"/>
</dbReference>
<keyword evidence="13" id="KW-1185">Reference proteome</keyword>
<dbReference type="Gene3D" id="3.40.50.300">
    <property type="entry name" value="P-loop containing nucleotide triphosphate hydrolases"/>
    <property type="match status" value="1"/>
</dbReference>
<accession>A0A2K1QK11</accession>
<dbReference type="SUPFAM" id="SSF52317">
    <property type="entry name" value="Class I glutamine amidotransferase-like"/>
    <property type="match status" value="1"/>
</dbReference>
<dbReference type="UniPathway" id="UPA00159">
    <property type="reaction ID" value="UER00277"/>
</dbReference>
<proteinExistence type="inferred from homology"/>
<name>A0A2K1QK11_9PEZI</name>
<dbReference type="NCBIfam" id="NF003792">
    <property type="entry name" value="PRK05380.1"/>
    <property type="match status" value="1"/>
</dbReference>
<keyword evidence="3 9" id="KW-0436">Ligase</keyword>
<dbReference type="Pfam" id="PF00117">
    <property type="entry name" value="GATase"/>
    <property type="match status" value="1"/>
</dbReference>
<dbReference type="OrthoDB" id="1739076at2759"/>
<sequence>MKYVLVSGGVISGVGKGIIGMIRALSSATTLTGLLQLPRRDCSSNLWGSRYVHVSSIKIDPYLNVDAGTMNPKEHGECFVLDDGGEVDLDLGNYERYLNITLTKDNNITTGKIYQQVIEKERRGDYLGRTVQIVPHVIDAIEDWIERVAKIPVDDTGEEPDVCIIELGGTVGDIESMPFVEAMTQLRVRAGRDGFMQIHVSYVPMVHGEQKTKPTQMAIKAVRSAGLIPDLIACRCESPLDGGVIDKISRFCQVPVSQVLAVRDMPSTYQVPILLNEQSLLKTCTSILRLDELKIQPALVTKGKKVWRTWIDLAMGLDHVHEAVDIVLVGKYLEQPDSYLSVIRSLEHSSMRCRRKLKLTMVDSEHLESKYQSKDPAAYHKAWHNLCTASGILVPGGFGTRGTEGMVSAARWARENGTPYLGICLGMQIAVIEFARNKCGMTLPVATSEEFDGTDSDRVIVSMPEHHPGKLGGTMRLGLKPTIWQPDTEWSRLRALYSAAPRQSQATHTAPTPVLSEEHILERHRHRYEVNPKYISTLEKEGLTFIGKDETGVRQEIIELKDHPWFVGVQFHPEYLSRVLGPSKPYLGFVAAAAGMLQQVTNDLRSDSLSEGVDGLNGINGDGHAAF</sequence>
<protein>
    <recommendedName>
        <fullName evidence="9">CTP synthase</fullName>
        <ecNumber evidence="9">6.3.4.2</ecNumber>
    </recommendedName>
    <alternativeName>
        <fullName evidence="9">UTP--ammonia ligase</fullName>
    </alternativeName>
</protein>
<evidence type="ECO:0000256" key="4">
    <source>
        <dbReference type="ARBA" id="ARBA00022741"/>
    </source>
</evidence>
<evidence type="ECO:0000256" key="5">
    <source>
        <dbReference type="ARBA" id="ARBA00022840"/>
    </source>
</evidence>
<dbReference type="InterPro" id="IPR027417">
    <property type="entry name" value="P-loop_NTPase"/>
</dbReference>
<dbReference type="Pfam" id="PF06418">
    <property type="entry name" value="CTP_synth_N"/>
    <property type="match status" value="1"/>
</dbReference>
<dbReference type="CDD" id="cd01746">
    <property type="entry name" value="GATase1_CTP_Synthase"/>
    <property type="match status" value="1"/>
</dbReference>
<dbReference type="PANTHER" id="PTHR11550">
    <property type="entry name" value="CTP SYNTHASE"/>
    <property type="match status" value="1"/>
</dbReference>
<dbReference type="EMBL" id="NKHZ01000080">
    <property type="protein sequence ID" value="PNS15239.1"/>
    <property type="molecule type" value="Genomic_DNA"/>
</dbReference>
<dbReference type="PANTHER" id="PTHR11550:SF0">
    <property type="entry name" value="CTP SYNTHASE-RELATED"/>
    <property type="match status" value="1"/>
</dbReference>
<dbReference type="GO" id="GO:0003883">
    <property type="term" value="F:CTP synthase activity"/>
    <property type="evidence" value="ECO:0007669"/>
    <property type="project" value="UniProtKB-UniRule"/>
</dbReference>
<gene>
    <name evidence="12" type="ORF">CAC42_8240</name>
</gene>
<dbReference type="GO" id="GO:0097268">
    <property type="term" value="C:cytoophidium"/>
    <property type="evidence" value="ECO:0007669"/>
    <property type="project" value="TreeGrafter"/>
</dbReference>
<dbReference type="NCBIfam" id="TIGR00337">
    <property type="entry name" value="PyrG"/>
    <property type="match status" value="1"/>
</dbReference>
<evidence type="ECO:0000313" key="12">
    <source>
        <dbReference type="EMBL" id="PNS15239.1"/>
    </source>
</evidence>
<evidence type="ECO:0000313" key="13">
    <source>
        <dbReference type="Proteomes" id="UP000243797"/>
    </source>
</evidence>
<organism evidence="12 13">
    <name type="scientific">Sphaceloma murrayae</name>
    <dbReference type="NCBI Taxonomy" id="2082308"/>
    <lineage>
        <taxon>Eukaryota</taxon>
        <taxon>Fungi</taxon>
        <taxon>Dikarya</taxon>
        <taxon>Ascomycota</taxon>
        <taxon>Pezizomycotina</taxon>
        <taxon>Dothideomycetes</taxon>
        <taxon>Dothideomycetidae</taxon>
        <taxon>Myriangiales</taxon>
        <taxon>Elsinoaceae</taxon>
        <taxon>Sphaceloma</taxon>
    </lineage>
</organism>
<evidence type="ECO:0000259" key="10">
    <source>
        <dbReference type="Pfam" id="PF00117"/>
    </source>
</evidence>
<comment type="similarity">
    <text evidence="2 9">Belongs to the CTP synthase family.</text>
</comment>
<dbReference type="GO" id="GO:0005737">
    <property type="term" value="C:cytoplasm"/>
    <property type="evidence" value="ECO:0007669"/>
    <property type="project" value="TreeGrafter"/>
</dbReference>
<evidence type="ECO:0000256" key="6">
    <source>
        <dbReference type="ARBA" id="ARBA00022962"/>
    </source>
</evidence>
<evidence type="ECO:0000256" key="2">
    <source>
        <dbReference type="ARBA" id="ARBA00007533"/>
    </source>
</evidence>
<dbReference type="FunFam" id="3.40.50.300:FF:000207">
    <property type="entry name" value="CTP synthase"/>
    <property type="match status" value="1"/>
</dbReference>
<keyword evidence="5 9" id="KW-0067">ATP-binding</keyword>
<comment type="function">
    <text evidence="9">Catalyzes the ATP-dependent amination of UTP to CTP with either L-glutamine or ammonia as the source of nitrogen.</text>
</comment>
<evidence type="ECO:0000256" key="7">
    <source>
        <dbReference type="ARBA" id="ARBA00022975"/>
    </source>
</evidence>
<keyword evidence="6 9" id="KW-0315">Glutamine amidotransferase</keyword>
<dbReference type="SUPFAM" id="SSF52540">
    <property type="entry name" value="P-loop containing nucleoside triphosphate hydrolases"/>
    <property type="match status" value="1"/>
</dbReference>
<dbReference type="Proteomes" id="UP000243797">
    <property type="component" value="Unassembled WGS sequence"/>
</dbReference>
<reference evidence="12 13" key="1">
    <citation type="submission" date="2017-06" db="EMBL/GenBank/DDBJ databases">
        <title>Draft genome sequence of a variant of Elsinoe murrayae.</title>
        <authorList>
            <person name="Cheng Q."/>
        </authorList>
    </citation>
    <scope>NUCLEOTIDE SEQUENCE [LARGE SCALE GENOMIC DNA]</scope>
    <source>
        <strain evidence="12 13">CQ-2017a</strain>
    </source>
</reference>
<dbReference type="GO" id="GO:0042802">
    <property type="term" value="F:identical protein binding"/>
    <property type="evidence" value="ECO:0007669"/>
    <property type="project" value="TreeGrafter"/>
</dbReference>
<dbReference type="InterPro" id="IPR029062">
    <property type="entry name" value="Class_I_gatase-like"/>
</dbReference>
<comment type="caution">
    <text evidence="12">The sequence shown here is derived from an EMBL/GenBank/DDBJ whole genome shotgun (WGS) entry which is preliminary data.</text>
</comment>
<dbReference type="GO" id="GO:0044210">
    <property type="term" value="P:'de novo' CTP biosynthetic process"/>
    <property type="evidence" value="ECO:0007669"/>
    <property type="project" value="UniProtKB-UniRule"/>
</dbReference>
<evidence type="ECO:0000259" key="11">
    <source>
        <dbReference type="Pfam" id="PF06418"/>
    </source>
</evidence>
<keyword evidence="4 9" id="KW-0547">Nucleotide-binding</keyword>
<dbReference type="GO" id="GO:0019856">
    <property type="term" value="P:pyrimidine nucleobase biosynthetic process"/>
    <property type="evidence" value="ECO:0007669"/>
    <property type="project" value="TreeGrafter"/>
</dbReference>
<evidence type="ECO:0000256" key="3">
    <source>
        <dbReference type="ARBA" id="ARBA00022598"/>
    </source>
</evidence>
<dbReference type="EC" id="6.3.4.2" evidence="9"/>
<evidence type="ECO:0000256" key="8">
    <source>
        <dbReference type="ARBA" id="ARBA00047781"/>
    </source>
</evidence>
<dbReference type="PROSITE" id="PS51273">
    <property type="entry name" value="GATASE_TYPE_1"/>
    <property type="match status" value="1"/>
</dbReference>
<keyword evidence="7 9" id="KW-0665">Pyrimidine biosynthesis</keyword>
<dbReference type="InterPro" id="IPR004468">
    <property type="entry name" value="CTP_synthase"/>
</dbReference>
<feature type="domain" description="Glutamine amidotransferase" evidence="10">
    <location>
        <begin position="337"/>
        <end position="588"/>
    </location>
</feature>
<dbReference type="Gene3D" id="3.40.50.880">
    <property type="match status" value="1"/>
</dbReference>